<keyword evidence="1" id="KW-0732">Signal</keyword>
<reference evidence="3" key="1">
    <citation type="submission" date="2018-09" db="EMBL/GenBank/DDBJ databases">
        <authorList>
            <person name="Livingstone P.G."/>
            <person name="Whitworth D.E."/>
        </authorList>
    </citation>
    <scope>NUCLEOTIDE SEQUENCE [LARGE SCALE GENOMIC DNA]</scope>
    <source>
        <strain evidence="3">CA054A</strain>
    </source>
</reference>
<evidence type="ECO:0000256" key="1">
    <source>
        <dbReference type="SAM" id="SignalP"/>
    </source>
</evidence>
<accession>A0A3A8JAE2</accession>
<feature type="signal peptide" evidence="1">
    <location>
        <begin position="1"/>
        <end position="20"/>
    </location>
</feature>
<organism evidence="2 3">
    <name type="scientific">Corallococcus terminator</name>
    <dbReference type="NCBI Taxonomy" id="2316733"/>
    <lineage>
        <taxon>Bacteria</taxon>
        <taxon>Pseudomonadati</taxon>
        <taxon>Myxococcota</taxon>
        <taxon>Myxococcia</taxon>
        <taxon>Myxococcales</taxon>
        <taxon>Cystobacterineae</taxon>
        <taxon>Myxococcaceae</taxon>
        <taxon>Corallococcus</taxon>
    </lineage>
</organism>
<feature type="chain" id="PRO_5017226097" evidence="1">
    <location>
        <begin position="21"/>
        <end position="288"/>
    </location>
</feature>
<evidence type="ECO:0000313" key="2">
    <source>
        <dbReference type="EMBL" id="RKG92662.1"/>
    </source>
</evidence>
<gene>
    <name evidence="2" type="ORF">D7V88_05205</name>
</gene>
<keyword evidence="3" id="KW-1185">Reference proteome</keyword>
<dbReference type="Gene3D" id="2.120.10.30">
    <property type="entry name" value="TolB, C-terminal domain"/>
    <property type="match status" value="1"/>
</dbReference>
<dbReference type="OrthoDB" id="5521775at2"/>
<proteinExistence type="predicted"/>
<name>A0A3A8JAE2_9BACT</name>
<dbReference type="SUPFAM" id="SSF69304">
    <property type="entry name" value="Tricorn protease N-terminal domain"/>
    <property type="match status" value="1"/>
</dbReference>
<protein>
    <submittedName>
        <fullName evidence="2">Uncharacterized protein</fullName>
    </submittedName>
</protein>
<dbReference type="InterPro" id="IPR011659">
    <property type="entry name" value="WD40"/>
</dbReference>
<dbReference type="EMBL" id="RAVZ01000021">
    <property type="protein sequence ID" value="RKG92662.1"/>
    <property type="molecule type" value="Genomic_DNA"/>
</dbReference>
<evidence type="ECO:0000313" key="3">
    <source>
        <dbReference type="Proteomes" id="UP000268094"/>
    </source>
</evidence>
<dbReference type="Pfam" id="PF07676">
    <property type="entry name" value="PD40"/>
    <property type="match status" value="1"/>
</dbReference>
<sequence>MRKQFLTLTVLTLAATSALAADRLNPADLRRVTKARESLVPAVAKEFGPKARFIHLFGQGRGMLAGVVAEIPTEPLGTDELPLLAIVRYDEATGAVRVVDREFKYREARSVGTDVALLEGDGTLRMRDANGRDRVLARGVGGDLFPTAKGDALVATLLMNSEGPHETAVGIIDLQGRVKVLADGPGVDATPSISPDGRTVVFVSGRTSVASFYVTNVEGAPARQLTNVGLENWMLFGGPPKEFVPPPVSTHHMEWLNEDVLRYNAGGGAFWKLNVRTGHAAPDVGGEP</sequence>
<dbReference type="Proteomes" id="UP000268094">
    <property type="component" value="Unassembled WGS sequence"/>
</dbReference>
<comment type="caution">
    <text evidence="2">The sequence shown here is derived from an EMBL/GenBank/DDBJ whole genome shotgun (WGS) entry which is preliminary data.</text>
</comment>
<dbReference type="RefSeq" id="WP_120539485.1">
    <property type="nucleotide sequence ID" value="NZ_RAVZ01000021.1"/>
</dbReference>
<dbReference type="InterPro" id="IPR011042">
    <property type="entry name" value="6-blade_b-propeller_TolB-like"/>
</dbReference>
<dbReference type="AlphaFoldDB" id="A0A3A8JAE2"/>